<evidence type="ECO:0000313" key="3">
    <source>
        <dbReference type="EMBL" id="CAG9172280.1"/>
    </source>
</evidence>
<dbReference type="InterPro" id="IPR006698">
    <property type="entry name" value="UPF0229"/>
</dbReference>
<dbReference type="PANTHER" id="PTHR30510:SF2">
    <property type="entry name" value="UPF0229 PROTEIN YEAH"/>
    <property type="match status" value="1"/>
</dbReference>
<organism evidence="3 4">
    <name type="scientific">Cupriavidus pinatubonensis</name>
    <dbReference type="NCBI Taxonomy" id="248026"/>
    <lineage>
        <taxon>Bacteria</taxon>
        <taxon>Pseudomonadati</taxon>
        <taxon>Pseudomonadota</taxon>
        <taxon>Betaproteobacteria</taxon>
        <taxon>Burkholderiales</taxon>
        <taxon>Burkholderiaceae</taxon>
        <taxon>Cupriavidus</taxon>
    </lineage>
</organism>
<dbReference type="PANTHER" id="PTHR30510">
    <property type="entry name" value="UPF0229 PROTEIN YEAH"/>
    <property type="match status" value="1"/>
</dbReference>
<reference evidence="3 4" key="1">
    <citation type="submission" date="2021-08" db="EMBL/GenBank/DDBJ databases">
        <authorList>
            <person name="Peeters C."/>
        </authorList>
    </citation>
    <scope>NUCLEOTIDE SEQUENCE [LARGE SCALE GENOMIC DNA]</scope>
    <source>
        <strain evidence="3 4">LMG 23994</strain>
    </source>
</reference>
<evidence type="ECO:0000256" key="1">
    <source>
        <dbReference type="HAMAP-Rule" id="MF_01232"/>
    </source>
</evidence>
<dbReference type="RefSeq" id="WP_011299679.1">
    <property type="nucleotide sequence ID" value="NZ_CAJZAF010000011.1"/>
</dbReference>
<gene>
    <name evidence="3" type="ORF">LMG23994_02344</name>
</gene>
<keyword evidence="4" id="KW-1185">Reference proteome</keyword>
<accession>A0ABM8WXK5</accession>
<evidence type="ECO:0000256" key="2">
    <source>
        <dbReference type="SAM" id="MobiDB-lite"/>
    </source>
</evidence>
<dbReference type="NCBIfam" id="NF003707">
    <property type="entry name" value="PRK05325.1-2"/>
    <property type="match status" value="1"/>
</dbReference>
<dbReference type="InterPro" id="IPR036465">
    <property type="entry name" value="vWFA_dom_sf"/>
</dbReference>
<comment type="caution">
    <text evidence="3">The sequence shown here is derived from an EMBL/GenBank/DDBJ whole genome shotgun (WGS) entry which is preliminary data.</text>
</comment>
<protein>
    <recommendedName>
        <fullName evidence="1">UPF0229 protein LMG23994_02344</fullName>
    </recommendedName>
</protein>
<dbReference type="Proteomes" id="UP000701702">
    <property type="component" value="Unassembled WGS sequence"/>
</dbReference>
<dbReference type="EMBL" id="CAJZAF010000011">
    <property type="protein sequence ID" value="CAG9172280.1"/>
    <property type="molecule type" value="Genomic_DNA"/>
</dbReference>
<comment type="similarity">
    <text evidence="1">Belongs to the UPF0229 family.</text>
</comment>
<dbReference type="SUPFAM" id="SSF53300">
    <property type="entry name" value="vWA-like"/>
    <property type="match status" value="1"/>
</dbReference>
<feature type="region of interest" description="Disordered" evidence="2">
    <location>
        <begin position="84"/>
        <end position="109"/>
    </location>
</feature>
<dbReference type="NCBIfam" id="NF003708">
    <property type="entry name" value="PRK05325.1-3"/>
    <property type="match status" value="1"/>
</dbReference>
<proteinExistence type="inferred from homology"/>
<dbReference type="Pfam" id="PF04285">
    <property type="entry name" value="DUF444"/>
    <property type="match status" value="1"/>
</dbReference>
<evidence type="ECO:0000313" key="4">
    <source>
        <dbReference type="Proteomes" id="UP000701702"/>
    </source>
</evidence>
<sequence length="420" mass="48341">MGTVIDRRENGGNKSAVNKQRFIKRYREQIRQAVAKAVSGRKIMDIEQSGQVSIPVKDISEPIFHHGPGGRREWIHPGNKKFVRGDSFDRQQQGGGGTGSRASDSGEGEDDFVFTLSREDFLNFFFEDMALPDLAKRHLAKIAEVRKVRAGYSIDGTPSNLSILRTMRSSIGRRIALSSPYQKRLRELEDAYNEALEKEGPYADSALELMKEMRHLRACIDRVPFIEKLDLRYNNRVLKKRPQAQAVMFCLMDVSGSMDESRKDLAKRFFMLLYLFLKRNYERIDVVFIRHHTVAKEVEEEDFFHSRESGGTVVSSALKLMVEVIHDRYPPSQWNIYCAQASDGDNWAGDSELCGRLLRESILPLVQYYAYVEVASEEPQNLWEEYLTVKGQFEHFAMQRIISPDEIYPVLHDLFQKRAA</sequence>
<dbReference type="HAMAP" id="MF_01232">
    <property type="entry name" value="UPF0229"/>
    <property type="match status" value="1"/>
</dbReference>
<name>A0ABM8WXK5_9BURK</name>